<dbReference type="AlphaFoldDB" id="A0AA88YL12"/>
<dbReference type="EMBL" id="VSWD01000005">
    <property type="protein sequence ID" value="KAK3101705.1"/>
    <property type="molecule type" value="Genomic_DNA"/>
</dbReference>
<feature type="non-terminal residue" evidence="1">
    <location>
        <position position="1"/>
    </location>
</feature>
<proteinExistence type="predicted"/>
<sequence>DDDDYETISGEESDVEDNVELTYPPPLRQSNPELPPTCTVLETQFGSKVYLVGTAHFSMESQEDVARVIQATQPDVVTVELCNSRKNILSYNEEMLLEEAKNINTEKIVNSIKQSGVVQGIMHILLLSMSAHLTKELGMAPGGEFRRAYREARKVPRCRLHLGDRPIQITLKRALSSLSLWQRIRLAWYLITSKDPISKEDVEKCKQKDLLEQMLEEMTGEFPALSRVFVNERDIYLASSLKAAAEPIQHPESPGGIIPTVVVGVVGIGHMPGIMANWDEDHYDIAEIMKVPEGSVIGKVFKWTLRVTLIGVVTLGCVRFYKWAAPMIF</sequence>
<dbReference type="PANTHER" id="PTHR21530:SF7">
    <property type="entry name" value="TRAB DOMAIN-CONTAINING PROTEIN"/>
    <property type="match status" value="1"/>
</dbReference>
<keyword evidence="2" id="KW-1185">Reference proteome</keyword>
<evidence type="ECO:0008006" key="3">
    <source>
        <dbReference type="Google" id="ProtNLM"/>
    </source>
</evidence>
<protein>
    <recommendedName>
        <fullName evidence="3">TraB domain-containing protein</fullName>
    </recommendedName>
</protein>
<dbReference type="PANTHER" id="PTHR21530">
    <property type="entry name" value="PHEROMONE SHUTDOWN PROTEIN"/>
    <property type="match status" value="1"/>
</dbReference>
<dbReference type="Proteomes" id="UP001186944">
    <property type="component" value="Unassembled WGS sequence"/>
</dbReference>
<evidence type="ECO:0000313" key="2">
    <source>
        <dbReference type="Proteomes" id="UP001186944"/>
    </source>
</evidence>
<reference evidence="1" key="1">
    <citation type="submission" date="2019-08" db="EMBL/GenBank/DDBJ databases">
        <title>The improved chromosome-level genome for the pearl oyster Pinctada fucata martensii using PacBio sequencing and Hi-C.</title>
        <authorList>
            <person name="Zheng Z."/>
        </authorList>
    </citation>
    <scope>NUCLEOTIDE SEQUENCE</scope>
    <source>
        <strain evidence="1">ZZ-2019</strain>
        <tissue evidence="1">Adductor muscle</tissue>
    </source>
</reference>
<dbReference type="InterPro" id="IPR046345">
    <property type="entry name" value="TraB_PrgY-like"/>
</dbReference>
<dbReference type="CDD" id="cd14726">
    <property type="entry name" value="TraB_PrgY-like"/>
    <property type="match status" value="1"/>
</dbReference>
<dbReference type="InterPro" id="IPR002816">
    <property type="entry name" value="TraB/PrgY/GumN_fam"/>
</dbReference>
<gene>
    <name evidence="1" type="ORF">FSP39_005707</name>
</gene>
<comment type="caution">
    <text evidence="1">The sequence shown here is derived from an EMBL/GenBank/DDBJ whole genome shotgun (WGS) entry which is preliminary data.</text>
</comment>
<accession>A0AA88YL12</accession>
<name>A0AA88YL12_PINIB</name>
<organism evidence="1 2">
    <name type="scientific">Pinctada imbricata</name>
    <name type="common">Atlantic pearl-oyster</name>
    <name type="synonym">Pinctada martensii</name>
    <dbReference type="NCBI Taxonomy" id="66713"/>
    <lineage>
        <taxon>Eukaryota</taxon>
        <taxon>Metazoa</taxon>
        <taxon>Spiralia</taxon>
        <taxon>Lophotrochozoa</taxon>
        <taxon>Mollusca</taxon>
        <taxon>Bivalvia</taxon>
        <taxon>Autobranchia</taxon>
        <taxon>Pteriomorphia</taxon>
        <taxon>Pterioida</taxon>
        <taxon>Pterioidea</taxon>
        <taxon>Pteriidae</taxon>
        <taxon>Pinctada</taxon>
    </lineage>
</organism>
<dbReference type="Pfam" id="PF01963">
    <property type="entry name" value="TraB_PrgY_gumN"/>
    <property type="match status" value="1"/>
</dbReference>
<evidence type="ECO:0000313" key="1">
    <source>
        <dbReference type="EMBL" id="KAK3101705.1"/>
    </source>
</evidence>